<dbReference type="Proteomes" id="UP001601197">
    <property type="component" value="Unassembled WGS sequence"/>
</dbReference>
<keyword evidence="1" id="KW-0812">Transmembrane</keyword>
<feature type="transmembrane region" description="Helical" evidence="1">
    <location>
        <begin position="250"/>
        <end position="271"/>
    </location>
</feature>
<keyword evidence="3" id="KW-1185">Reference proteome</keyword>
<dbReference type="NCBIfam" id="NF038012">
    <property type="entry name" value="DMT_1"/>
    <property type="match status" value="1"/>
</dbReference>
<dbReference type="Gene3D" id="1.10.3730.20">
    <property type="match status" value="1"/>
</dbReference>
<proteinExistence type="predicted"/>
<sequence length="297" mass="30154">MLLAVLAAVSNALSSVLQRKAARDGPQDDGVSPRLVWRLLHRPVWLCGVLAIIAGFLLQATALSFGQLSVVQPVLVMELPATLLLASSVFKSRLGAREWGASAAMAAGLAGLLFSLSPSGAPAPHAGGPEWAVASGLNVALIAALVAWAHLAGHGARRTALLGVATGCTFGFTAALIKGVTEAYAHGFATLFTSWQLYAMIAAGAGAMLLLQDALQAGRLLVSQPGMTMSDPVVAILWGVFVFGETVRGGVYLIVSVVAAAVVATGVILLARSPLLAGASDREERTGSGGARAGAAS</sequence>
<feature type="transmembrane region" description="Helical" evidence="1">
    <location>
        <begin position="197"/>
        <end position="215"/>
    </location>
</feature>
<keyword evidence="1" id="KW-0472">Membrane</keyword>
<feature type="transmembrane region" description="Helical" evidence="1">
    <location>
        <begin position="99"/>
        <end position="119"/>
    </location>
</feature>
<dbReference type="RefSeq" id="WP_388349406.1">
    <property type="nucleotide sequence ID" value="NZ_JBIAFJ010000020.1"/>
</dbReference>
<evidence type="ECO:0000313" key="2">
    <source>
        <dbReference type="EMBL" id="MFE9172069.1"/>
    </source>
</evidence>
<protein>
    <submittedName>
        <fullName evidence="2">DMT family transporter</fullName>
    </submittedName>
</protein>
<feature type="transmembrane region" description="Helical" evidence="1">
    <location>
        <begin position="43"/>
        <end position="65"/>
    </location>
</feature>
<dbReference type="SUPFAM" id="SSF103481">
    <property type="entry name" value="Multidrug resistance efflux transporter EmrE"/>
    <property type="match status" value="1"/>
</dbReference>
<gene>
    <name evidence="2" type="ORF">ACFYNZ_21745</name>
</gene>
<evidence type="ECO:0000256" key="1">
    <source>
        <dbReference type="SAM" id="Phobius"/>
    </source>
</evidence>
<accession>A0ABW6KXG2</accession>
<dbReference type="PANTHER" id="PTHR40761:SF1">
    <property type="entry name" value="CONSERVED INTEGRAL MEMBRANE ALANINE VALINE AND LEUCINE RICH PROTEIN-RELATED"/>
    <property type="match status" value="1"/>
</dbReference>
<organism evidence="2 3">
    <name type="scientific">Streptomyces kebangsaanensis</name>
    <dbReference type="NCBI Taxonomy" id="864058"/>
    <lineage>
        <taxon>Bacteria</taxon>
        <taxon>Bacillati</taxon>
        <taxon>Actinomycetota</taxon>
        <taxon>Actinomycetes</taxon>
        <taxon>Kitasatosporales</taxon>
        <taxon>Streptomycetaceae</taxon>
        <taxon>Streptomyces</taxon>
    </lineage>
</organism>
<evidence type="ECO:0000313" key="3">
    <source>
        <dbReference type="Proteomes" id="UP001601197"/>
    </source>
</evidence>
<dbReference type="PANTHER" id="PTHR40761">
    <property type="entry name" value="CONSERVED INTEGRAL MEMBRANE ALANINE VALINE AND LEUCINE RICH PROTEIN-RELATED"/>
    <property type="match status" value="1"/>
</dbReference>
<feature type="transmembrane region" description="Helical" evidence="1">
    <location>
        <begin position="159"/>
        <end position="177"/>
    </location>
</feature>
<dbReference type="InterPro" id="IPR037185">
    <property type="entry name" value="EmrE-like"/>
</dbReference>
<keyword evidence="1" id="KW-1133">Transmembrane helix</keyword>
<dbReference type="EMBL" id="JBIAFJ010000020">
    <property type="protein sequence ID" value="MFE9172069.1"/>
    <property type="molecule type" value="Genomic_DNA"/>
</dbReference>
<comment type="caution">
    <text evidence="2">The sequence shown here is derived from an EMBL/GenBank/DDBJ whole genome shotgun (WGS) entry which is preliminary data.</text>
</comment>
<feature type="transmembrane region" description="Helical" evidence="1">
    <location>
        <begin position="131"/>
        <end position="152"/>
    </location>
</feature>
<reference evidence="2 3" key="1">
    <citation type="submission" date="2024-10" db="EMBL/GenBank/DDBJ databases">
        <title>The Natural Products Discovery Center: Release of the First 8490 Sequenced Strains for Exploring Actinobacteria Biosynthetic Diversity.</title>
        <authorList>
            <person name="Kalkreuter E."/>
            <person name="Kautsar S.A."/>
            <person name="Yang D."/>
            <person name="Bader C.D."/>
            <person name="Teijaro C.N."/>
            <person name="Fluegel L."/>
            <person name="Davis C.M."/>
            <person name="Simpson J.R."/>
            <person name="Lauterbach L."/>
            <person name="Steele A.D."/>
            <person name="Gui C."/>
            <person name="Meng S."/>
            <person name="Li G."/>
            <person name="Viehrig K."/>
            <person name="Ye F."/>
            <person name="Su P."/>
            <person name="Kiefer A.F."/>
            <person name="Nichols A."/>
            <person name="Cepeda A.J."/>
            <person name="Yan W."/>
            <person name="Fan B."/>
            <person name="Jiang Y."/>
            <person name="Adhikari A."/>
            <person name="Zheng C.-J."/>
            <person name="Schuster L."/>
            <person name="Cowan T.M."/>
            <person name="Smanski M.J."/>
            <person name="Chevrette M.G."/>
            <person name="De Carvalho L.P.S."/>
            <person name="Shen B."/>
        </authorList>
    </citation>
    <scope>NUCLEOTIDE SEQUENCE [LARGE SCALE GENOMIC DNA]</scope>
    <source>
        <strain evidence="2 3">NPDC007147</strain>
    </source>
</reference>
<name>A0ABW6KXG2_9ACTN</name>